<dbReference type="PANTHER" id="PTHR42773:SF3">
    <property type="entry name" value="SLR0630 PROTEIN"/>
    <property type="match status" value="1"/>
</dbReference>
<dbReference type="Gene3D" id="3.60.15.10">
    <property type="entry name" value="Ribonuclease Z/Hydroxyacylglutathione hydrolase-like"/>
    <property type="match status" value="1"/>
</dbReference>
<evidence type="ECO:0000259" key="1">
    <source>
        <dbReference type="SMART" id="SM00849"/>
    </source>
</evidence>
<dbReference type="SUPFAM" id="SSF56281">
    <property type="entry name" value="Metallo-hydrolase/oxidoreductase"/>
    <property type="match status" value="1"/>
</dbReference>
<gene>
    <name evidence="2" type="ORF">NIES21_21960</name>
</gene>
<dbReference type="AlphaFoldDB" id="A0A1Z4GFS4"/>
<reference evidence="2 3" key="1">
    <citation type="submission" date="2017-06" db="EMBL/GenBank/DDBJ databases">
        <title>Genome sequencing of cyanobaciteial culture collection at National Institute for Environmental Studies (NIES).</title>
        <authorList>
            <person name="Hirose Y."/>
            <person name="Shimura Y."/>
            <person name="Fujisawa T."/>
            <person name="Nakamura Y."/>
            <person name="Kawachi M."/>
        </authorList>
    </citation>
    <scope>NUCLEOTIDE SEQUENCE [LARGE SCALE GENOMIC DNA]</scope>
    <source>
        <strain evidence="2 3">NIES-21</strain>
    </source>
</reference>
<proteinExistence type="predicted"/>
<evidence type="ECO:0000313" key="3">
    <source>
        <dbReference type="Proteomes" id="UP000218287"/>
    </source>
</evidence>
<dbReference type="Proteomes" id="UP000218287">
    <property type="component" value="Chromosome"/>
</dbReference>
<accession>A0A1Z4GFS4</accession>
<protein>
    <submittedName>
        <fullName evidence="2">Beta-lactamase-like protein</fullName>
    </submittedName>
</protein>
<sequence>MCSLPQQPSHTAKSPRPVLDSIFAFPPNRDTLGGTSYFIVRNEGNILIDCPALDQMNLDFLRSHGGVRWLFITHRGAIGKTPEFQQNLGCEILIQEQEAYLLPGLTVNNFSQEITLTSTVQIIWTPGHSPGSSCLYYSELGGVLFSGRHLVPNQQGEPVPLRTAKTFHWSRQLKNVQSLLDRFTPVTLEYICPGANTGFLRGQRVIDQAYKRLAVLDFPTLLQLQPIL</sequence>
<dbReference type="EMBL" id="AP018174">
    <property type="protein sequence ID" value="BAY16370.1"/>
    <property type="molecule type" value="Genomic_DNA"/>
</dbReference>
<dbReference type="PANTHER" id="PTHR42773">
    <property type="entry name" value="METALLO-BETA-LACTAMASE-RELATED"/>
    <property type="match status" value="1"/>
</dbReference>
<evidence type="ECO:0000313" key="2">
    <source>
        <dbReference type="EMBL" id="BAY16370.1"/>
    </source>
</evidence>
<dbReference type="InterPro" id="IPR001279">
    <property type="entry name" value="Metallo-B-lactamas"/>
</dbReference>
<dbReference type="Pfam" id="PF14597">
    <property type="entry name" value="Lactamase_B_5"/>
    <property type="match status" value="1"/>
</dbReference>
<keyword evidence="3" id="KW-1185">Reference proteome</keyword>
<feature type="domain" description="Metallo-beta-lactamase" evidence="1">
    <location>
        <begin position="33"/>
        <end position="195"/>
    </location>
</feature>
<dbReference type="InterPro" id="IPR036866">
    <property type="entry name" value="RibonucZ/Hydroxyglut_hydro"/>
</dbReference>
<dbReference type="OrthoDB" id="9802991at2"/>
<organism evidence="2 3">
    <name type="scientific">Anabaenopsis circularis NIES-21</name>
    <dbReference type="NCBI Taxonomy" id="1085406"/>
    <lineage>
        <taxon>Bacteria</taxon>
        <taxon>Bacillati</taxon>
        <taxon>Cyanobacteriota</taxon>
        <taxon>Cyanophyceae</taxon>
        <taxon>Nostocales</taxon>
        <taxon>Nodulariaceae</taxon>
        <taxon>Anabaenopsis</taxon>
    </lineage>
</organism>
<dbReference type="SMART" id="SM00849">
    <property type="entry name" value="Lactamase_B"/>
    <property type="match status" value="1"/>
</dbReference>
<name>A0A1Z4GFS4_9CYAN</name>